<feature type="domain" description="Polymerase/histidinol phosphatase N-terminal" evidence="13">
    <location>
        <begin position="6"/>
        <end position="73"/>
    </location>
</feature>
<proteinExistence type="inferred from homology"/>
<comment type="similarity">
    <text evidence="2">Belongs to the DNA polymerase type-C family. DnaE subfamily.</text>
</comment>
<evidence type="ECO:0000256" key="3">
    <source>
        <dbReference type="ARBA" id="ARBA00012417"/>
    </source>
</evidence>
<organism evidence="14 15">
    <name type="scientific">Roseomonas populi</name>
    <dbReference type="NCBI Taxonomy" id="3121582"/>
    <lineage>
        <taxon>Bacteria</taxon>
        <taxon>Pseudomonadati</taxon>
        <taxon>Pseudomonadota</taxon>
        <taxon>Alphaproteobacteria</taxon>
        <taxon>Acetobacterales</taxon>
        <taxon>Roseomonadaceae</taxon>
        <taxon>Roseomonas</taxon>
    </lineage>
</organism>
<comment type="function">
    <text evidence="10">DNA polymerase III is a complex, multichain enzyme responsible for most of the replicative synthesis in bacteria. This DNA polymerase also exhibits 3' to 5' exonuclease activity. The alpha chain is the DNA polymerase.</text>
</comment>
<dbReference type="InterPro" id="IPR016195">
    <property type="entry name" value="Pol/histidinol_Pase-like"/>
</dbReference>
<comment type="caution">
    <text evidence="14">The sequence shown here is derived from an EMBL/GenBank/DDBJ whole genome shotgun (WGS) entry which is preliminary data.</text>
</comment>
<evidence type="ECO:0000256" key="5">
    <source>
        <dbReference type="ARBA" id="ARBA00022490"/>
    </source>
</evidence>
<dbReference type="PANTHER" id="PTHR32294">
    <property type="entry name" value="DNA POLYMERASE III SUBUNIT ALPHA"/>
    <property type="match status" value="1"/>
</dbReference>
<dbReference type="InterPro" id="IPR041931">
    <property type="entry name" value="DNA_pol3_alpha_thumb_dom"/>
</dbReference>
<gene>
    <name evidence="14" type="primary">dnaE</name>
    <name evidence="14" type="ORF">NRP21_08305</name>
</gene>
<protein>
    <recommendedName>
        <fullName evidence="4">DNA polymerase III subunit alpha</fullName>
        <ecNumber evidence="3">2.7.7.7</ecNumber>
    </recommendedName>
</protein>
<dbReference type="Pfam" id="PF14579">
    <property type="entry name" value="HHH_6"/>
    <property type="match status" value="1"/>
</dbReference>
<dbReference type="NCBIfam" id="NF004226">
    <property type="entry name" value="PRK05673.1"/>
    <property type="match status" value="1"/>
</dbReference>
<dbReference type="RefSeq" id="WP_257715715.1">
    <property type="nucleotide sequence ID" value="NZ_JANJOU010000004.1"/>
</dbReference>
<dbReference type="Pfam" id="PF07733">
    <property type="entry name" value="DNA_pol3_alpha"/>
    <property type="match status" value="1"/>
</dbReference>
<dbReference type="InterPro" id="IPR011708">
    <property type="entry name" value="DNA_pol3_alpha_NTPase_dom"/>
</dbReference>
<evidence type="ECO:0000256" key="2">
    <source>
        <dbReference type="ARBA" id="ARBA00009496"/>
    </source>
</evidence>
<dbReference type="CDD" id="cd04485">
    <property type="entry name" value="DnaE_OBF"/>
    <property type="match status" value="1"/>
</dbReference>
<dbReference type="EMBL" id="JANJOU010000004">
    <property type="protein sequence ID" value="MCR0982047.1"/>
    <property type="molecule type" value="Genomic_DNA"/>
</dbReference>
<evidence type="ECO:0000256" key="10">
    <source>
        <dbReference type="ARBA" id="ARBA00025611"/>
    </source>
</evidence>
<dbReference type="Gene3D" id="3.20.20.140">
    <property type="entry name" value="Metal-dependent hydrolases"/>
    <property type="match status" value="1"/>
</dbReference>
<evidence type="ECO:0000256" key="12">
    <source>
        <dbReference type="ARBA" id="ARBA00049244"/>
    </source>
</evidence>
<comment type="catalytic activity">
    <reaction evidence="12">
        <text>DNA(n) + a 2'-deoxyribonucleoside 5'-triphosphate = DNA(n+1) + diphosphate</text>
        <dbReference type="Rhea" id="RHEA:22508"/>
        <dbReference type="Rhea" id="RHEA-COMP:17339"/>
        <dbReference type="Rhea" id="RHEA-COMP:17340"/>
        <dbReference type="ChEBI" id="CHEBI:33019"/>
        <dbReference type="ChEBI" id="CHEBI:61560"/>
        <dbReference type="ChEBI" id="CHEBI:173112"/>
        <dbReference type="EC" id="2.7.7.7"/>
    </reaction>
</comment>
<dbReference type="Pfam" id="PF17657">
    <property type="entry name" value="DNA_pol3_finger"/>
    <property type="match status" value="1"/>
</dbReference>
<evidence type="ECO:0000313" key="14">
    <source>
        <dbReference type="EMBL" id="MCR0982047.1"/>
    </source>
</evidence>
<dbReference type="InterPro" id="IPR004013">
    <property type="entry name" value="PHP_dom"/>
</dbReference>
<evidence type="ECO:0000256" key="1">
    <source>
        <dbReference type="ARBA" id="ARBA00004496"/>
    </source>
</evidence>
<dbReference type="Pfam" id="PF02811">
    <property type="entry name" value="PHP"/>
    <property type="match status" value="1"/>
</dbReference>
<dbReference type="EC" id="2.7.7.7" evidence="3"/>
<evidence type="ECO:0000313" key="15">
    <source>
        <dbReference type="Proteomes" id="UP001524642"/>
    </source>
</evidence>
<evidence type="ECO:0000256" key="4">
    <source>
        <dbReference type="ARBA" id="ARBA00019114"/>
    </source>
</evidence>
<dbReference type="Gene3D" id="1.10.150.870">
    <property type="match status" value="1"/>
</dbReference>
<name>A0ABT1X1S4_9PROT</name>
<dbReference type="NCBIfam" id="TIGR00594">
    <property type="entry name" value="polc"/>
    <property type="match status" value="1"/>
</dbReference>
<dbReference type="CDD" id="cd07433">
    <property type="entry name" value="PHP_PolIIIA_DnaE1"/>
    <property type="match status" value="1"/>
</dbReference>
<keyword evidence="15" id="KW-1185">Reference proteome</keyword>
<dbReference type="InterPro" id="IPR003141">
    <property type="entry name" value="Pol/His_phosphatase_N"/>
</dbReference>
<dbReference type="SMART" id="SM00481">
    <property type="entry name" value="POLIIIAc"/>
    <property type="match status" value="1"/>
</dbReference>
<evidence type="ECO:0000256" key="7">
    <source>
        <dbReference type="ARBA" id="ARBA00022695"/>
    </source>
</evidence>
<dbReference type="PANTHER" id="PTHR32294:SF0">
    <property type="entry name" value="DNA POLYMERASE III SUBUNIT ALPHA"/>
    <property type="match status" value="1"/>
</dbReference>
<comment type="subunit">
    <text evidence="11">DNA polymerase III contains a core (composed of alpha, epsilon and theta chains) that associates with a tau subunit. This core dimerizes to form the POLIII' complex. PolIII' associates with the gamma complex (composed of gamma, delta, delta', psi and chi chains) and with the beta chain to form the complete DNA polymerase III complex.</text>
</comment>
<evidence type="ECO:0000256" key="11">
    <source>
        <dbReference type="ARBA" id="ARBA00026073"/>
    </source>
</evidence>
<dbReference type="InterPro" id="IPR004805">
    <property type="entry name" value="DnaE2/DnaE/PolC"/>
</dbReference>
<evidence type="ECO:0000256" key="9">
    <source>
        <dbReference type="ARBA" id="ARBA00022932"/>
    </source>
</evidence>
<dbReference type="InterPro" id="IPR029460">
    <property type="entry name" value="DNAPol_HHH"/>
</dbReference>
<comment type="subcellular location">
    <subcellularLocation>
        <location evidence="1">Cytoplasm</location>
    </subcellularLocation>
</comment>
<sequence>MSGSFVHLHVHSAYSLAEGAIKADKLPGLAKKAGMPALALTDTAVMFGALEFSQYATKEGVQPIIGCQLWLARQKEPERPEAARLPPDPVVALAMDKPGLENLQRLSSLGWLGEDPSGKPAISLDQLQSHASGIFLLTGGTLGPLGRLLAEGRRAQAEALLAALREAYGDNLAVELTRHGTERDRAVEPGLLAIADAASLPIVAANDVYFRDATGHEAHDALLCIAESRTLAEPDRRRLTAEHWFKPPAAMRELFKDLPEACDNTLAIARKCAVMAETKKPELPVSRKVQEGLTEADIVQDMARKGLEKRLDAQGTPDEARPAYRERLEFELGIIEKMGFSGYFLIVADFIQWAKAHDIPVGPGRGSGAGSVAAWALTITDLDPMRFGLLFERFLNPERVSMPDFDIDFCQDRREEVIDYVRNEYGPDRVGQIITFGRLQAKAVVRDVGRVMGMPFGQVNKIAELIPFNAAKPPTLQEALDGEPRLREMRETDENVDRLMETALQLEGLYRNASTHAAGVVIGRKPLIEIVPLYRDPRSEMLVTQYSMKYVESASLVKFDFLGLKTLTVIQRALDILKGQGVEIDITTIPLDDARSYEMLAKGDAAGVFQFESQGMRDVLRMMRPDRFEDLIAAVSLYRPGPMANIPAYCARKHGQAWEPVHPAMRSLVEETYGILVYQEQVMQISQELAGYSLGGADLLRRAMGKKIRSEMEAQRKIFTEGAVKNGIPEDKAGEIFDLMERFAEYGFNKSHAAAYALVSYQTAWLKANHPTEFLAAIMSLDMTNTDKLASHLQEASRLGIKVLPPDVNRSDAEFAVEVREDGTKDIRFALAAVKRVGLGAMQDLVRARKEGGPFKSLTDFADRVDPKLLNKMQLENLARAGAFESLDPNRAKVTEGAEAIIRRAQAAAEDRSSAQIGLFGAPGASADMPPLRLREMPDWPQLDRLEREAEAIGFHLSGHPLDAYKDSLAKLKVCPIARMTERAQAGAARLKLAGTVIGTKERTTKTGSRMAWVRISDFSGSTEMTCFSEILGKCRDILTEGNAVLFTAEVRVDGEAVRLTALDCETLESAAQSIPASMRIEFASMEVLDTLRGILDREGRGKGEVVLIPRTGPGQEVELALPGRWNVSPRLAQALKVLPGIESVEIAA</sequence>
<dbReference type="SUPFAM" id="SSF89550">
    <property type="entry name" value="PHP domain-like"/>
    <property type="match status" value="1"/>
</dbReference>
<evidence type="ECO:0000259" key="13">
    <source>
        <dbReference type="SMART" id="SM00481"/>
    </source>
</evidence>
<keyword evidence="5" id="KW-0963">Cytoplasm</keyword>
<dbReference type="Proteomes" id="UP001524642">
    <property type="component" value="Unassembled WGS sequence"/>
</dbReference>
<accession>A0ABT1X1S4</accession>
<keyword evidence="8" id="KW-0235">DNA replication</keyword>
<dbReference type="Gene3D" id="1.10.10.1600">
    <property type="entry name" value="Bacterial DNA polymerase III alpha subunit, thumb domain"/>
    <property type="match status" value="1"/>
</dbReference>
<reference evidence="14 15" key="1">
    <citation type="submission" date="2022-06" db="EMBL/GenBank/DDBJ databases">
        <title>Roseomonas CN29.</title>
        <authorList>
            <person name="Cheng Y."/>
            <person name="He X."/>
        </authorList>
    </citation>
    <scope>NUCLEOTIDE SEQUENCE [LARGE SCALE GENOMIC DNA]</scope>
    <source>
        <strain evidence="14 15">CN29</strain>
    </source>
</reference>
<keyword evidence="6 14" id="KW-0808">Transferase</keyword>
<dbReference type="GO" id="GO:0003887">
    <property type="term" value="F:DNA-directed DNA polymerase activity"/>
    <property type="evidence" value="ECO:0007669"/>
    <property type="project" value="UniProtKB-EC"/>
</dbReference>
<keyword evidence="9" id="KW-0239">DNA-directed DNA polymerase</keyword>
<keyword evidence="7 14" id="KW-0548">Nucleotidyltransferase</keyword>
<dbReference type="InterPro" id="IPR049821">
    <property type="entry name" value="PolIIIA_DnaE1_PHP"/>
</dbReference>
<evidence type="ECO:0000256" key="6">
    <source>
        <dbReference type="ARBA" id="ARBA00022679"/>
    </source>
</evidence>
<dbReference type="InterPro" id="IPR040982">
    <property type="entry name" value="DNA_pol3_finger"/>
</dbReference>
<evidence type="ECO:0000256" key="8">
    <source>
        <dbReference type="ARBA" id="ARBA00022705"/>
    </source>
</evidence>